<dbReference type="PANTHER" id="PTHR43877">
    <property type="entry name" value="AMINOALKYLPHOSPHONATE N-ACETYLTRANSFERASE-RELATED-RELATED"/>
    <property type="match status" value="1"/>
</dbReference>
<evidence type="ECO:0000259" key="3">
    <source>
        <dbReference type="PROSITE" id="PS51186"/>
    </source>
</evidence>
<dbReference type="EMBL" id="CP159218">
    <property type="protein sequence ID" value="XCG64652.1"/>
    <property type="molecule type" value="Genomic_DNA"/>
</dbReference>
<organism evidence="4">
    <name type="scientific">Nakamurella sp. A5-74</name>
    <dbReference type="NCBI Taxonomy" id="3158264"/>
    <lineage>
        <taxon>Bacteria</taxon>
        <taxon>Bacillati</taxon>
        <taxon>Actinomycetota</taxon>
        <taxon>Actinomycetes</taxon>
        <taxon>Nakamurellales</taxon>
        <taxon>Nakamurellaceae</taxon>
        <taxon>Nakamurella</taxon>
    </lineage>
</organism>
<dbReference type="RefSeq" id="WP_353650265.1">
    <property type="nucleotide sequence ID" value="NZ_CP159218.1"/>
</dbReference>
<dbReference type="InterPro" id="IPR016181">
    <property type="entry name" value="Acyl_CoA_acyltransferase"/>
</dbReference>
<accession>A0AAU8DQS5</accession>
<dbReference type="PROSITE" id="PS51186">
    <property type="entry name" value="GNAT"/>
    <property type="match status" value="1"/>
</dbReference>
<name>A0AAU8DQS5_9ACTN</name>
<evidence type="ECO:0000313" key="4">
    <source>
        <dbReference type="EMBL" id="XCG64652.1"/>
    </source>
</evidence>
<dbReference type="CDD" id="cd04301">
    <property type="entry name" value="NAT_SF"/>
    <property type="match status" value="1"/>
</dbReference>
<gene>
    <name evidence="4" type="ORF">ABLG96_04810</name>
</gene>
<protein>
    <submittedName>
        <fullName evidence="4">GNAT family N-acetyltransferase</fullName>
    </submittedName>
</protein>
<evidence type="ECO:0000256" key="2">
    <source>
        <dbReference type="ARBA" id="ARBA00023315"/>
    </source>
</evidence>
<reference evidence="4" key="1">
    <citation type="submission" date="2024-05" db="EMBL/GenBank/DDBJ databases">
        <authorList>
            <person name="Cai S.Y."/>
            <person name="Jin L.M."/>
            <person name="Li H.R."/>
        </authorList>
    </citation>
    <scope>NUCLEOTIDE SEQUENCE</scope>
    <source>
        <strain evidence="4">A5-74</strain>
    </source>
</reference>
<sequence length="154" mass="16882">MADVELLYARDPRAVRTLLQSLPDWFGDPAAIESYTEAAADERYRSLLATRAGRTVAIALVARHFPESAELHLIAVAPTERGSGIGRALIDRLAADLRADGCRLLSVHTVGPSFPHDGYATTRAFYHRTGFIPLEEHHGLDWDGPTLILARILA</sequence>
<keyword evidence="1" id="KW-0808">Transferase</keyword>
<dbReference type="AlphaFoldDB" id="A0AAU8DQS5"/>
<dbReference type="InterPro" id="IPR050832">
    <property type="entry name" value="Bact_Acetyltransf"/>
</dbReference>
<dbReference type="GO" id="GO:0016747">
    <property type="term" value="F:acyltransferase activity, transferring groups other than amino-acyl groups"/>
    <property type="evidence" value="ECO:0007669"/>
    <property type="project" value="InterPro"/>
</dbReference>
<dbReference type="Gene3D" id="3.40.630.30">
    <property type="match status" value="1"/>
</dbReference>
<keyword evidence="2" id="KW-0012">Acyltransferase</keyword>
<evidence type="ECO:0000256" key="1">
    <source>
        <dbReference type="ARBA" id="ARBA00022679"/>
    </source>
</evidence>
<dbReference type="InterPro" id="IPR000182">
    <property type="entry name" value="GNAT_dom"/>
</dbReference>
<proteinExistence type="predicted"/>
<feature type="domain" description="N-acetyltransferase" evidence="3">
    <location>
        <begin position="5"/>
        <end position="154"/>
    </location>
</feature>
<dbReference type="Pfam" id="PF13508">
    <property type="entry name" value="Acetyltransf_7"/>
    <property type="match status" value="1"/>
</dbReference>
<dbReference type="SUPFAM" id="SSF55729">
    <property type="entry name" value="Acyl-CoA N-acyltransferases (Nat)"/>
    <property type="match status" value="1"/>
</dbReference>